<dbReference type="AlphaFoldDB" id="A0A0G0C600"/>
<evidence type="ECO:0000313" key="1">
    <source>
        <dbReference type="EMBL" id="KKP71576.1"/>
    </source>
</evidence>
<dbReference type="Proteomes" id="UP000034923">
    <property type="component" value="Unassembled WGS sequence"/>
</dbReference>
<organism evidence="1 2">
    <name type="scientific">Candidatus Nomurabacteria bacterium GW2011_GWB1_35_20</name>
    <dbReference type="NCBI Taxonomy" id="1618740"/>
    <lineage>
        <taxon>Bacteria</taxon>
        <taxon>Candidatus Nomuraibacteriota</taxon>
    </lineage>
</organism>
<gene>
    <name evidence="1" type="ORF">UR70_C0023G0005</name>
</gene>
<protein>
    <submittedName>
        <fullName evidence="1">Uncharacterized protein</fullName>
    </submittedName>
</protein>
<dbReference type="EMBL" id="LBQE01000023">
    <property type="protein sequence ID" value="KKP71576.1"/>
    <property type="molecule type" value="Genomic_DNA"/>
</dbReference>
<evidence type="ECO:0000313" key="2">
    <source>
        <dbReference type="Proteomes" id="UP000034923"/>
    </source>
</evidence>
<proteinExistence type="predicted"/>
<sequence>MKPVISFSKKMKARILLFVSFFIFSLALFSQTLFAQVMQSTTYKIMSDSINAGGEDVSSSTNYLLGDTLGEVGTGDSNSTNYYLHAGFWQMQESYIAITSPSDLGLTSIGGITGEGTEGTVSWQVITDNFAGYTISIETTTTPALTSAQDSFANYTPSGADPDYTFSIASSASEFGFSPEGTDTNSRFKDNGSACNTGSGEVSAKCWDGLSTSAQTIAGKTSSNHPSGSAVNVRFRAESGSAHIQTSGNYSSTVIVTAVVL</sequence>
<comment type="caution">
    <text evidence="1">The sequence shown here is derived from an EMBL/GenBank/DDBJ whole genome shotgun (WGS) entry which is preliminary data.</text>
</comment>
<name>A0A0G0C600_9BACT</name>
<accession>A0A0G0C600</accession>
<reference evidence="1 2" key="1">
    <citation type="journal article" date="2015" name="Nature">
        <title>rRNA introns, odd ribosomes, and small enigmatic genomes across a large radiation of phyla.</title>
        <authorList>
            <person name="Brown C.T."/>
            <person name="Hug L.A."/>
            <person name="Thomas B.C."/>
            <person name="Sharon I."/>
            <person name="Castelle C.J."/>
            <person name="Singh A."/>
            <person name="Wilkins M.J."/>
            <person name="Williams K.H."/>
            <person name="Banfield J.F."/>
        </authorList>
    </citation>
    <scope>NUCLEOTIDE SEQUENCE [LARGE SCALE GENOMIC DNA]</scope>
</reference>